<dbReference type="EMBL" id="DACSUM010000081">
    <property type="protein sequence ID" value="HAT3584932.1"/>
    <property type="molecule type" value="Genomic_DNA"/>
</dbReference>
<proteinExistence type="predicted"/>
<dbReference type="Proteomes" id="UP000867740">
    <property type="component" value="Unassembled WGS sequence"/>
</dbReference>
<dbReference type="RefSeq" id="WP_047370575.1">
    <property type="nucleotide sequence ID" value="NZ_CABMNU010000005.1"/>
</dbReference>
<evidence type="ECO:0000313" key="2">
    <source>
        <dbReference type="Proteomes" id="UP000867740"/>
    </source>
</evidence>
<dbReference type="AlphaFoldDB" id="A0A9P3WIH3"/>
<name>A0A9P3WIH3_KLUIN</name>
<gene>
    <name evidence="1" type="ORF">I8531_005340</name>
</gene>
<evidence type="ECO:0000313" key="1">
    <source>
        <dbReference type="EMBL" id="HAT3584932.1"/>
    </source>
</evidence>
<reference evidence="1" key="2">
    <citation type="submission" date="2020-10" db="EMBL/GenBank/DDBJ databases">
        <authorList>
            <consortium name="NCBI Pathogen Detection Project"/>
        </authorList>
    </citation>
    <scope>NUCLEOTIDE SEQUENCE</scope>
    <source>
        <strain evidence="1">CAVp300</strain>
    </source>
</reference>
<comment type="caution">
    <text evidence="1">The sequence shown here is derived from an EMBL/GenBank/DDBJ whole genome shotgun (WGS) entry which is preliminary data.</text>
</comment>
<organism evidence="1 2">
    <name type="scientific">Kluyvera intermedia</name>
    <name type="common">Enterobacter intermedius</name>
    <dbReference type="NCBI Taxonomy" id="61648"/>
    <lineage>
        <taxon>Bacteria</taxon>
        <taxon>Pseudomonadati</taxon>
        <taxon>Pseudomonadota</taxon>
        <taxon>Gammaproteobacteria</taxon>
        <taxon>Enterobacterales</taxon>
        <taxon>Enterobacteriaceae</taxon>
        <taxon>Kluyvera</taxon>
    </lineage>
</organism>
<sequence length="281" mass="31856">MSNFFLFRTSNPGYIRHASPELEILSKFHPGLITQQEADAEQQRLIYLLENLKTGYPTYEALAQKLKQCRNEAPCKSLVCPHCRRERMLTLFALWEPMLAADEGYAGVTLFFNHDKQTRLPWQNTEVASEYIHRTKQRVSRVLNRLGYSGPVIGTFSLARYMFDEQEESIFWVPQLCLLLPNDSGLINGLKDHMSRGGGAYIDSRIINIPLTRVRVKNSVRMLSCALDSAWYSVESELNDEQVLVKSAPVLLKGKALAKSLLVLDTLGPGVISFTYGKQPK</sequence>
<accession>A0A9P3WIH3</accession>
<protein>
    <submittedName>
        <fullName evidence="1">Uncharacterized protein</fullName>
    </submittedName>
</protein>
<reference evidence="1" key="1">
    <citation type="journal article" date="2018" name="Genome Biol.">
        <title>SKESA: strategic k-mer extension for scrupulous assemblies.</title>
        <authorList>
            <person name="Souvorov A."/>
            <person name="Agarwala R."/>
            <person name="Lipman D.J."/>
        </authorList>
    </citation>
    <scope>NUCLEOTIDE SEQUENCE</scope>
    <source>
        <strain evidence="1">CAVp300</strain>
    </source>
</reference>